<evidence type="ECO:0000256" key="4">
    <source>
        <dbReference type="ARBA" id="ARBA00023136"/>
    </source>
</evidence>
<feature type="transmembrane region" description="Helical" evidence="5">
    <location>
        <begin position="48"/>
        <end position="67"/>
    </location>
</feature>
<evidence type="ECO:0000313" key="7">
    <source>
        <dbReference type="Proteomes" id="UP001151234"/>
    </source>
</evidence>
<name>A0A9X3UJM7_9HYPH</name>
<dbReference type="GO" id="GO:0004671">
    <property type="term" value="F:protein C-terminal S-isoprenylcysteine carboxyl O-methyltransferase activity"/>
    <property type="evidence" value="ECO:0007669"/>
    <property type="project" value="InterPro"/>
</dbReference>
<evidence type="ECO:0000256" key="3">
    <source>
        <dbReference type="ARBA" id="ARBA00022989"/>
    </source>
</evidence>
<comment type="caution">
    <text evidence="6">The sequence shown here is derived from an EMBL/GenBank/DDBJ whole genome shotgun (WGS) entry which is preliminary data.</text>
</comment>
<keyword evidence="3 5" id="KW-1133">Transmembrane helix</keyword>
<feature type="transmembrane region" description="Helical" evidence="5">
    <location>
        <begin position="6"/>
        <end position="27"/>
    </location>
</feature>
<sequence>MFDISVSIPALVLLAFLVVQRLSELALSRRNTGRLLAKGASEYGAGHYPFMVALHSAWLVTLIWFGIGQSLSLPWLTAFIVLQMLRVWIIYSLGERWTTRIIVLPEPLVTRGPFAWIRHPNYLLVVAEVLVVPMILGLPTVAAVFSALNAAMLVVRIGEEEAALAKYR</sequence>
<keyword evidence="2 5" id="KW-0812">Transmembrane</keyword>
<dbReference type="Proteomes" id="UP001151234">
    <property type="component" value="Unassembled WGS sequence"/>
</dbReference>
<proteinExistence type="predicted"/>
<feature type="transmembrane region" description="Helical" evidence="5">
    <location>
        <begin position="122"/>
        <end position="148"/>
    </location>
</feature>
<protein>
    <recommendedName>
        <fullName evidence="8">Methyltransferase</fullName>
    </recommendedName>
</protein>
<dbReference type="RefSeq" id="WP_267990886.1">
    <property type="nucleotide sequence ID" value="NZ_JAPJZI010000001.1"/>
</dbReference>
<dbReference type="EMBL" id="JAPJZI010000001">
    <property type="protein sequence ID" value="MDA5399450.1"/>
    <property type="molecule type" value="Genomic_DNA"/>
</dbReference>
<gene>
    <name evidence="6" type="ORF">OQ273_12780</name>
</gene>
<comment type="subcellular location">
    <subcellularLocation>
        <location evidence="1">Membrane</location>
        <topology evidence="1">Multi-pass membrane protein</topology>
    </subcellularLocation>
</comment>
<keyword evidence="7" id="KW-1185">Reference proteome</keyword>
<accession>A0A9X3UJM7</accession>
<evidence type="ECO:0008006" key="8">
    <source>
        <dbReference type="Google" id="ProtNLM"/>
    </source>
</evidence>
<feature type="transmembrane region" description="Helical" evidence="5">
    <location>
        <begin position="73"/>
        <end position="91"/>
    </location>
</feature>
<evidence type="ECO:0000256" key="1">
    <source>
        <dbReference type="ARBA" id="ARBA00004141"/>
    </source>
</evidence>
<evidence type="ECO:0000256" key="5">
    <source>
        <dbReference type="SAM" id="Phobius"/>
    </source>
</evidence>
<dbReference type="Pfam" id="PF04140">
    <property type="entry name" value="ICMT"/>
    <property type="match status" value="1"/>
</dbReference>
<dbReference type="InterPro" id="IPR007269">
    <property type="entry name" value="ICMT_MeTrfase"/>
</dbReference>
<organism evidence="6 7">
    <name type="scientific">Hoeflea prorocentri</name>
    <dbReference type="NCBI Taxonomy" id="1922333"/>
    <lineage>
        <taxon>Bacteria</taxon>
        <taxon>Pseudomonadati</taxon>
        <taxon>Pseudomonadota</taxon>
        <taxon>Alphaproteobacteria</taxon>
        <taxon>Hyphomicrobiales</taxon>
        <taxon>Rhizobiaceae</taxon>
        <taxon>Hoeflea</taxon>
    </lineage>
</organism>
<evidence type="ECO:0000313" key="6">
    <source>
        <dbReference type="EMBL" id="MDA5399450.1"/>
    </source>
</evidence>
<reference evidence="6" key="1">
    <citation type="submission" date="2022-11" db="EMBL/GenBank/DDBJ databases">
        <title>Draft genome sequence of Hoeflea poritis E7-10 and Hoeflea prorocentri PM5-8, separated from scleractinian coral Porites lutea and marine dinoflagellate.</title>
        <authorList>
            <person name="Zhang G."/>
            <person name="Wei Q."/>
            <person name="Cai L."/>
        </authorList>
    </citation>
    <scope>NUCLEOTIDE SEQUENCE</scope>
    <source>
        <strain evidence="6">PM5-8</strain>
    </source>
</reference>
<dbReference type="AlphaFoldDB" id="A0A9X3UJM7"/>
<dbReference type="Gene3D" id="1.20.120.1630">
    <property type="match status" value="1"/>
</dbReference>
<dbReference type="GO" id="GO:0016020">
    <property type="term" value="C:membrane"/>
    <property type="evidence" value="ECO:0007669"/>
    <property type="project" value="UniProtKB-SubCell"/>
</dbReference>
<evidence type="ECO:0000256" key="2">
    <source>
        <dbReference type="ARBA" id="ARBA00022692"/>
    </source>
</evidence>
<keyword evidence="4 5" id="KW-0472">Membrane</keyword>